<dbReference type="InterPro" id="IPR052155">
    <property type="entry name" value="Biofilm_reg_signaling"/>
</dbReference>
<evidence type="ECO:0000259" key="3">
    <source>
        <dbReference type="PROSITE" id="PS50887"/>
    </source>
</evidence>
<reference evidence="4 5" key="1">
    <citation type="submission" date="2024-10" db="EMBL/GenBank/DDBJ databases">
        <title>The Natural Products Discovery Center: Release of the First 8490 Sequenced Strains for Exploring Actinobacteria Biosynthetic Diversity.</title>
        <authorList>
            <person name="Kalkreuter E."/>
            <person name="Kautsar S.A."/>
            <person name="Yang D."/>
            <person name="Bader C.D."/>
            <person name="Teijaro C.N."/>
            <person name="Fluegel L."/>
            <person name="Davis C.M."/>
            <person name="Simpson J.R."/>
            <person name="Lauterbach L."/>
            <person name="Steele A.D."/>
            <person name="Gui C."/>
            <person name="Meng S."/>
            <person name="Li G."/>
            <person name="Viehrig K."/>
            <person name="Ye F."/>
            <person name="Su P."/>
            <person name="Kiefer A.F."/>
            <person name="Nichols A."/>
            <person name="Cepeda A.J."/>
            <person name="Yan W."/>
            <person name="Fan B."/>
            <person name="Jiang Y."/>
            <person name="Adhikari A."/>
            <person name="Zheng C.-J."/>
            <person name="Schuster L."/>
            <person name="Cowan T.M."/>
            <person name="Smanski M.J."/>
            <person name="Chevrette M.G."/>
            <person name="De Carvalho L.P.S."/>
            <person name="Shen B."/>
        </authorList>
    </citation>
    <scope>NUCLEOTIDE SEQUENCE [LARGE SCALE GENOMIC DNA]</scope>
    <source>
        <strain evidence="4 5">NPDC000087</strain>
    </source>
</reference>
<accession>A0ABW6WB98</accession>
<feature type="transmembrane region" description="Helical" evidence="1">
    <location>
        <begin position="7"/>
        <end position="27"/>
    </location>
</feature>
<dbReference type="SUPFAM" id="SSF55073">
    <property type="entry name" value="Nucleotide cyclase"/>
    <property type="match status" value="1"/>
</dbReference>
<dbReference type="SMART" id="SM00052">
    <property type="entry name" value="EAL"/>
    <property type="match status" value="1"/>
</dbReference>
<comment type="caution">
    <text evidence="4">The sequence shown here is derived from an EMBL/GenBank/DDBJ whole genome shotgun (WGS) entry which is preliminary data.</text>
</comment>
<dbReference type="Pfam" id="PF00563">
    <property type="entry name" value="EAL"/>
    <property type="match status" value="1"/>
</dbReference>
<feature type="transmembrane region" description="Helical" evidence="1">
    <location>
        <begin position="160"/>
        <end position="182"/>
    </location>
</feature>
<feature type="domain" description="GGDEF" evidence="3">
    <location>
        <begin position="346"/>
        <end position="475"/>
    </location>
</feature>
<dbReference type="CDD" id="cd01948">
    <property type="entry name" value="EAL"/>
    <property type="match status" value="1"/>
</dbReference>
<dbReference type="EMBL" id="JBIAZU010000002">
    <property type="protein sequence ID" value="MFF5289780.1"/>
    <property type="molecule type" value="Genomic_DNA"/>
</dbReference>
<feature type="transmembrane region" description="Helical" evidence="1">
    <location>
        <begin position="228"/>
        <end position="244"/>
    </location>
</feature>
<dbReference type="Proteomes" id="UP001602245">
    <property type="component" value="Unassembled WGS sequence"/>
</dbReference>
<dbReference type="PROSITE" id="PS50883">
    <property type="entry name" value="EAL"/>
    <property type="match status" value="1"/>
</dbReference>
<dbReference type="InterPro" id="IPR000160">
    <property type="entry name" value="GGDEF_dom"/>
</dbReference>
<feature type="transmembrane region" description="Helical" evidence="1">
    <location>
        <begin position="93"/>
        <end position="116"/>
    </location>
</feature>
<sequence>MSGRRGQVIALVVMCFAIGAVVVALSGGPAASYTQLGSSAIACVAAVFCGAAARRASGSARGGWALIAAGCLSWGLGNFYWSWNELVVHAEVLFPSFADAGYLLFPLLGAAGLWLISGWSSNGNRLTVLLDGMIAGSALFVVGWVLTVRSVWQAGADSPFAFVVSMAYPIGDIVLATIAVLLAARTRRGDRGIVLLLILGLAGMTASDVLFALDTSSGTYYSGQPSDAGWFIAFSACGAAGWLATRRPMVLNDTGVTTRRQIMLPYVPFGLAVAVAAGQGIGVDAAEAVPLLAGMIMILLRQLSTLLHNSTLARRLRHQAYHDPLTGLGNRALYTERLEGALAAGTPVAIVYLDLDDFKMINDTLGHDAGDNVLRTVGDRLRHCFPEPDTVARLGGDEFAVLTARIDGLPELAQRLLTGLHEPFAAGARTIQISASAGIAIADGATRAEDLRKNVDLAMYDAKARGKNTCSLFEPSMREDFDRELMLRDELRRALTDGDLHVMYQPIVGLGDRRVVGVEALARWNHPRLGSVPPEVFVPVAERAGLIGDLGMSVLRRACAEFAAWAGAPGAYLSVNVSPLQLVDPQFPGQVAAALADAGLHPRRLVLEVTENVLADESEVIGTLTRLRATGVRVAIDDFGTGYASLRYLHRFPADIVKIDRTYVHEIACDPAAMRILGTLWQLFDAVGLTAVAEGIEDEDQATMLIDLGCPLGQGFHLGHPGPLAAILVPSPIR</sequence>
<feature type="transmembrane region" description="Helical" evidence="1">
    <location>
        <begin position="264"/>
        <end position="282"/>
    </location>
</feature>
<dbReference type="NCBIfam" id="TIGR00254">
    <property type="entry name" value="GGDEF"/>
    <property type="match status" value="1"/>
</dbReference>
<dbReference type="RefSeq" id="WP_157297205.1">
    <property type="nucleotide sequence ID" value="NZ_JBIAZU010000002.1"/>
</dbReference>
<dbReference type="PROSITE" id="PS50887">
    <property type="entry name" value="GGDEF"/>
    <property type="match status" value="1"/>
</dbReference>
<proteinExistence type="predicted"/>
<dbReference type="InterPro" id="IPR029787">
    <property type="entry name" value="Nucleotide_cyclase"/>
</dbReference>
<feature type="transmembrane region" description="Helical" evidence="1">
    <location>
        <begin position="128"/>
        <end position="148"/>
    </location>
</feature>
<keyword evidence="1" id="KW-0812">Transmembrane</keyword>
<dbReference type="SUPFAM" id="SSF141868">
    <property type="entry name" value="EAL domain-like"/>
    <property type="match status" value="1"/>
</dbReference>
<name>A0ABW6WB98_9ACTN</name>
<dbReference type="Gene3D" id="3.30.70.270">
    <property type="match status" value="1"/>
</dbReference>
<keyword evidence="1" id="KW-0472">Membrane</keyword>
<dbReference type="SMART" id="SM00267">
    <property type="entry name" value="GGDEF"/>
    <property type="match status" value="1"/>
</dbReference>
<feature type="transmembrane region" description="Helical" evidence="1">
    <location>
        <begin position="33"/>
        <end position="52"/>
    </location>
</feature>
<dbReference type="InterPro" id="IPR035919">
    <property type="entry name" value="EAL_sf"/>
</dbReference>
<dbReference type="InterPro" id="IPR001633">
    <property type="entry name" value="EAL_dom"/>
</dbReference>
<dbReference type="PANTHER" id="PTHR44757:SF2">
    <property type="entry name" value="BIOFILM ARCHITECTURE MAINTENANCE PROTEIN MBAA"/>
    <property type="match status" value="1"/>
</dbReference>
<evidence type="ECO:0000313" key="4">
    <source>
        <dbReference type="EMBL" id="MFF5289780.1"/>
    </source>
</evidence>
<feature type="domain" description="EAL" evidence="2">
    <location>
        <begin position="484"/>
        <end position="734"/>
    </location>
</feature>
<gene>
    <name evidence="4" type="ORF">ACFY35_10090</name>
</gene>
<dbReference type="CDD" id="cd01949">
    <property type="entry name" value="GGDEF"/>
    <property type="match status" value="1"/>
</dbReference>
<evidence type="ECO:0000313" key="5">
    <source>
        <dbReference type="Proteomes" id="UP001602245"/>
    </source>
</evidence>
<feature type="transmembrane region" description="Helical" evidence="1">
    <location>
        <begin position="194"/>
        <end position="213"/>
    </location>
</feature>
<dbReference type="PANTHER" id="PTHR44757">
    <property type="entry name" value="DIGUANYLATE CYCLASE DGCP"/>
    <property type="match status" value="1"/>
</dbReference>
<protein>
    <submittedName>
        <fullName evidence="4">Bifunctional diguanylate cyclase/phosphodiesterase</fullName>
    </submittedName>
</protein>
<organism evidence="4 5">
    <name type="scientific">Paractinoplanes globisporus</name>
    <dbReference type="NCBI Taxonomy" id="113565"/>
    <lineage>
        <taxon>Bacteria</taxon>
        <taxon>Bacillati</taxon>
        <taxon>Actinomycetota</taxon>
        <taxon>Actinomycetes</taxon>
        <taxon>Micromonosporales</taxon>
        <taxon>Micromonosporaceae</taxon>
        <taxon>Paractinoplanes</taxon>
    </lineage>
</organism>
<keyword evidence="5" id="KW-1185">Reference proteome</keyword>
<feature type="transmembrane region" description="Helical" evidence="1">
    <location>
        <begin position="64"/>
        <end position="81"/>
    </location>
</feature>
<dbReference type="Pfam" id="PF00990">
    <property type="entry name" value="GGDEF"/>
    <property type="match status" value="1"/>
</dbReference>
<dbReference type="InterPro" id="IPR043128">
    <property type="entry name" value="Rev_trsase/Diguanyl_cyclase"/>
</dbReference>
<keyword evidence="1" id="KW-1133">Transmembrane helix</keyword>
<evidence type="ECO:0000259" key="2">
    <source>
        <dbReference type="PROSITE" id="PS50883"/>
    </source>
</evidence>
<evidence type="ECO:0000256" key="1">
    <source>
        <dbReference type="SAM" id="Phobius"/>
    </source>
</evidence>
<dbReference type="Gene3D" id="3.20.20.450">
    <property type="entry name" value="EAL domain"/>
    <property type="match status" value="1"/>
</dbReference>